<gene>
    <name evidence="1" type="ORF">M9H77_07429</name>
</gene>
<accession>A0ACC0BV50</accession>
<organism evidence="1 2">
    <name type="scientific">Catharanthus roseus</name>
    <name type="common">Madagascar periwinkle</name>
    <name type="synonym">Vinca rosea</name>
    <dbReference type="NCBI Taxonomy" id="4058"/>
    <lineage>
        <taxon>Eukaryota</taxon>
        <taxon>Viridiplantae</taxon>
        <taxon>Streptophyta</taxon>
        <taxon>Embryophyta</taxon>
        <taxon>Tracheophyta</taxon>
        <taxon>Spermatophyta</taxon>
        <taxon>Magnoliopsida</taxon>
        <taxon>eudicotyledons</taxon>
        <taxon>Gunneridae</taxon>
        <taxon>Pentapetalae</taxon>
        <taxon>asterids</taxon>
        <taxon>lamiids</taxon>
        <taxon>Gentianales</taxon>
        <taxon>Apocynaceae</taxon>
        <taxon>Rauvolfioideae</taxon>
        <taxon>Vinceae</taxon>
        <taxon>Catharanthinae</taxon>
        <taxon>Catharanthus</taxon>
    </lineage>
</organism>
<name>A0ACC0BV50_CATRO</name>
<evidence type="ECO:0000313" key="2">
    <source>
        <dbReference type="Proteomes" id="UP001060085"/>
    </source>
</evidence>
<protein>
    <submittedName>
        <fullName evidence="1">Uncharacterized protein</fullName>
    </submittedName>
</protein>
<dbReference type="EMBL" id="CM044702">
    <property type="protein sequence ID" value="KAI5676479.1"/>
    <property type="molecule type" value="Genomic_DNA"/>
</dbReference>
<reference evidence="2" key="1">
    <citation type="journal article" date="2023" name="Nat. Plants">
        <title>Single-cell RNA sequencing provides a high-resolution roadmap for understanding the multicellular compartmentation of specialized metabolism.</title>
        <authorList>
            <person name="Sun S."/>
            <person name="Shen X."/>
            <person name="Li Y."/>
            <person name="Li Y."/>
            <person name="Wang S."/>
            <person name="Li R."/>
            <person name="Zhang H."/>
            <person name="Shen G."/>
            <person name="Guo B."/>
            <person name="Wei J."/>
            <person name="Xu J."/>
            <person name="St-Pierre B."/>
            <person name="Chen S."/>
            <person name="Sun C."/>
        </authorList>
    </citation>
    <scope>NUCLEOTIDE SEQUENCE [LARGE SCALE GENOMIC DNA]</scope>
</reference>
<dbReference type="Proteomes" id="UP001060085">
    <property type="component" value="Linkage Group LG02"/>
</dbReference>
<keyword evidence="2" id="KW-1185">Reference proteome</keyword>
<evidence type="ECO:0000313" key="1">
    <source>
        <dbReference type="EMBL" id="KAI5676479.1"/>
    </source>
</evidence>
<comment type="caution">
    <text evidence="1">The sequence shown here is derived from an EMBL/GenBank/DDBJ whole genome shotgun (WGS) entry which is preliminary data.</text>
</comment>
<sequence>MNRNTQRRNYKSNSKQFRANDMNRESQEAKDLFHGPFSSARPKKRKDNNGNEVNGMVSYMEEALKNKLEGRFFIKGGVDLGKVLNQIYNRLKIHIKVVTEQLPNESQFVIDKIIFFEILTPQVFETLPL</sequence>
<proteinExistence type="predicted"/>